<evidence type="ECO:0000256" key="4">
    <source>
        <dbReference type="ARBA" id="ARBA00011888"/>
    </source>
</evidence>
<dbReference type="PROSITE" id="PS01232">
    <property type="entry name" value="PNP_UDP_1"/>
    <property type="match status" value="1"/>
</dbReference>
<dbReference type="InterPro" id="IPR035994">
    <property type="entry name" value="Nucleoside_phosphorylase_sf"/>
</dbReference>
<dbReference type="GO" id="GO:0009164">
    <property type="term" value="P:nucleoside catabolic process"/>
    <property type="evidence" value="ECO:0007669"/>
    <property type="project" value="UniProtKB-ARBA"/>
</dbReference>
<dbReference type="eggNOG" id="COG2820">
    <property type="taxonomic scope" value="Bacteria"/>
</dbReference>
<dbReference type="GO" id="GO:0009166">
    <property type="term" value="P:nucleotide catabolic process"/>
    <property type="evidence" value="ECO:0007669"/>
    <property type="project" value="InterPro"/>
</dbReference>
<dbReference type="PANTHER" id="PTHR43691:SF11">
    <property type="entry name" value="FI09636P-RELATED"/>
    <property type="match status" value="1"/>
</dbReference>
<comment type="pathway">
    <text evidence="2 10">Pyrimidine metabolism; UMP biosynthesis via salvage pathway; uracil from uridine (phosphorylase route): step 1/1.</text>
</comment>
<dbReference type="Pfam" id="PF01048">
    <property type="entry name" value="PNP_UDP_1"/>
    <property type="match status" value="1"/>
</dbReference>
<gene>
    <name evidence="12" type="ordered locus">Ethha_2047</name>
</gene>
<dbReference type="GO" id="GO:0004850">
    <property type="term" value="F:uridine phosphorylase activity"/>
    <property type="evidence" value="ECO:0007669"/>
    <property type="project" value="UniProtKB-EC"/>
</dbReference>
<dbReference type="EC" id="2.4.2.3" evidence="4 10"/>
<keyword evidence="6" id="KW-0963">Cytoplasm</keyword>
<reference evidence="12 13" key="1">
    <citation type="submission" date="2010-12" db="EMBL/GenBank/DDBJ databases">
        <title>Complete sequence of Ethanoligenens harbinense YUAN-3.</title>
        <authorList>
            <person name="Lucas S."/>
            <person name="Copeland A."/>
            <person name="Lapidus A."/>
            <person name="Cheng J.-F."/>
            <person name="Bruce D."/>
            <person name="Goodwin L."/>
            <person name="Pitluck S."/>
            <person name="Chertkov O."/>
            <person name="Misra M."/>
            <person name="Detter J.C."/>
            <person name="Han C."/>
            <person name="Tapia R."/>
            <person name="Land M."/>
            <person name="Hauser L."/>
            <person name="Jeffries C."/>
            <person name="Kyrpides N."/>
            <person name="Ivanova N."/>
            <person name="Mikhailova N."/>
            <person name="Wang A."/>
            <person name="Mouttaki H."/>
            <person name="He Z."/>
            <person name="Zhou J."/>
            <person name="Hemme C.L."/>
            <person name="Woyke T."/>
        </authorList>
    </citation>
    <scope>NUCLEOTIDE SEQUENCE [LARGE SCALE GENOMIC DNA]</scope>
    <source>
        <strain evidence="13">DSM 18485 / JCM 12961 / CGMCC 1.5033 / YUAN-3</strain>
    </source>
</reference>
<dbReference type="AlphaFoldDB" id="E6U392"/>
<keyword evidence="13" id="KW-1185">Reference proteome</keyword>
<dbReference type="Gene3D" id="3.40.50.1580">
    <property type="entry name" value="Nucleoside phosphorylase domain"/>
    <property type="match status" value="1"/>
</dbReference>
<organism evidence="12 13">
    <name type="scientific">Ethanoligenens harbinense (strain DSM 18485 / JCM 12961 / CGMCC 1.5033 / YUAN-3)</name>
    <dbReference type="NCBI Taxonomy" id="663278"/>
    <lineage>
        <taxon>Bacteria</taxon>
        <taxon>Bacillati</taxon>
        <taxon>Bacillota</taxon>
        <taxon>Clostridia</taxon>
        <taxon>Eubacteriales</taxon>
        <taxon>Oscillospiraceae</taxon>
        <taxon>Ethanoligenens</taxon>
    </lineage>
</organism>
<dbReference type="SUPFAM" id="SSF53167">
    <property type="entry name" value="Purine and uridine phosphorylases"/>
    <property type="match status" value="1"/>
</dbReference>
<comment type="subcellular location">
    <subcellularLocation>
        <location evidence="1">Cytoplasm</location>
    </subcellularLocation>
</comment>
<evidence type="ECO:0000313" key="12">
    <source>
        <dbReference type="EMBL" id="ADU27564.1"/>
    </source>
</evidence>
<evidence type="ECO:0000259" key="11">
    <source>
        <dbReference type="Pfam" id="PF01048"/>
    </source>
</evidence>
<evidence type="ECO:0000256" key="3">
    <source>
        <dbReference type="ARBA" id="ARBA00010456"/>
    </source>
</evidence>
<evidence type="ECO:0000256" key="9">
    <source>
        <dbReference type="ARBA" id="ARBA00048447"/>
    </source>
</evidence>
<comment type="similarity">
    <text evidence="3 10">Belongs to the PNP/UDP phosphorylase family.</text>
</comment>
<dbReference type="UniPathway" id="UPA00574">
    <property type="reaction ID" value="UER00633"/>
</dbReference>
<protein>
    <recommendedName>
        <fullName evidence="5 10">Uridine phosphorylase</fullName>
        <ecNumber evidence="4 10">2.4.2.3</ecNumber>
    </recommendedName>
</protein>
<keyword evidence="8 10" id="KW-0808">Transferase</keyword>
<dbReference type="EMBL" id="CP002400">
    <property type="protein sequence ID" value="ADU27564.1"/>
    <property type="molecule type" value="Genomic_DNA"/>
</dbReference>
<evidence type="ECO:0000256" key="5">
    <source>
        <dbReference type="ARBA" id="ARBA00021980"/>
    </source>
</evidence>
<dbReference type="CDD" id="cd17767">
    <property type="entry name" value="UP_EcUdp-like"/>
    <property type="match status" value="1"/>
</dbReference>
<evidence type="ECO:0000256" key="10">
    <source>
        <dbReference type="RuleBase" id="RU361131"/>
    </source>
</evidence>
<evidence type="ECO:0000313" key="13">
    <source>
        <dbReference type="Proteomes" id="UP000001551"/>
    </source>
</evidence>
<dbReference type="InterPro" id="IPR018016">
    <property type="entry name" value="Nucleoside_phosphorylase_CS"/>
</dbReference>
<dbReference type="NCBIfam" id="TIGR01718">
    <property type="entry name" value="Uridine-psphlse"/>
    <property type="match status" value="1"/>
</dbReference>
<proteinExistence type="inferred from homology"/>
<evidence type="ECO:0000256" key="1">
    <source>
        <dbReference type="ARBA" id="ARBA00004496"/>
    </source>
</evidence>
<comment type="function">
    <text evidence="10">Catalyzes the reversible phosphorylytic cleavage of uridine to uracil and ribose-1-phosphate.</text>
</comment>
<sequence length="251" mass="26538">MKERMYHLNLKPEDGARFALLPGDPGRVEQIAACLDGARQVAVNREFCTWAGMVAGERVLVTSTGIGGPSAAIAMEELASIGVDTFIRVGTCGGMQLAVQGGDIVVPTAAIRMDGTSREYLPVEFPAVADFSLTRALADAAEQSGLRGHLGVVQSKDSFYGQHEPERMPVGQRLQADWQAWIKGGALASEMECAALFTVAACLGVRAGAVLTCVWNQERQAAGLSNPETHDSGAAIRVAVEAVRRLTDGGR</sequence>
<evidence type="ECO:0000256" key="7">
    <source>
        <dbReference type="ARBA" id="ARBA00022676"/>
    </source>
</evidence>
<dbReference type="Proteomes" id="UP000001551">
    <property type="component" value="Chromosome"/>
</dbReference>
<dbReference type="GO" id="GO:0005829">
    <property type="term" value="C:cytosol"/>
    <property type="evidence" value="ECO:0007669"/>
    <property type="project" value="TreeGrafter"/>
</dbReference>
<evidence type="ECO:0000256" key="2">
    <source>
        <dbReference type="ARBA" id="ARBA00004825"/>
    </source>
</evidence>
<dbReference type="PANTHER" id="PTHR43691">
    <property type="entry name" value="URIDINE PHOSPHORYLASE"/>
    <property type="match status" value="1"/>
</dbReference>
<comment type="catalytic activity">
    <reaction evidence="9 10">
        <text>uridine + phosphate = alpha-D-ribose 1-phosphate + uracil</text>
        <dbReference type="Rhea" id="RHEA:24388"/>
        <dbReference type="ChEBI" id="CHEBI:16704"/>
        <dbReference type="ChEBI" id="CHEBI:17568"/>
        <dbReference type="ChEBI" id="CHEBI:43474"/>
        <dbReference type="ChEBI" id="CHEBI:57720"/>
        <dbReference type="EC" id="2.4.2.3"/>
    </reaction>
</comment>
<accession>E6U392</accession>
<dbReference type="GO" id="GO:0044206">
    <property type="term" value="P:UMP salvage"/>
    <property type="evidence" value="ECO:0007669"/>
    <property type="project" value="UniProtKB-UniPathway"/>
</dbReference>
<dbReference type="KEGG" id="eha:Ethha_2047"/>
<dbReference type="HOGENOM" id="CLU_068457_0_0_9"/>
<evidence type="ECO:0000256" key="8">
    <source>
        <dbReference type="ARBA" id="ARBA00022679"/>
    </source>
</evidence>
<evidence type="ECO:0000256" key="6">
    <source>
        <dbReference type="ARBA" id="ARBA00022490"/>
    </source>
</evidence>
<feature type="domain" description="Nucleoside phosphorylase" evidence="11">
    <location>
        <begin position="18"/>
        <end position="220"/>
    </location>
</feature>
<name>E6U392_ETHHY</name>
<dbReference type="InterPro" id="IPR000845">
    <property type="entry name" value="Nucleoside_phosphorylase_d"/>
</dbReference>
<dbReference type="InterPro" id="IPR010058">
    <property type="entry name" value="Uridine_phosphorylase"/>
</dbReference>
<keyword evidence="7 10" id="KW-0328">Glycosyltransferase</keyword>
<dbReference type="STRING" id="663278.Ethha_2047"/>